<comment type="caution">
    <text evidence="5">The sequence shown here is derived from an EMBL/GenBank/DDBJ whole genome shotgun (WGS) entry which is preliminary data.</text>
</comment>
<dbReference type="SUPFAM" id="SSF53474">
    <property type="entry name" value="alpha/beta-Hydrolases"/>
    <property type="match status" value="1"/>
</dbReference>
<dbReference type="GO" id="GO:0016787">
    <property type="term" value="F:hydrolase activity"/>
    <property type="evidence" value="ECO:0007669"/>
    <property type="project" value="UniProtKB-KW"/>
</dbReference>
<evidence type="ECO:0000259" key="4">
    <source>
        <dbReference type="Pfam" id="PF00135"/>
    </source>
</evidence>
<evidence type="ECO:0000313" key="5">
    <source>
        <dbReference type="EMBL" id="KAF4505799.1"/>
    </source>
</evidence>
<dbReference type="AlphaFoldDB" id="A0A8H4LUR7"/>
<organism evidence="5 6">
    <name type="scientific">Ophiocordyceps sinensis</name>
    <dbReference type="NCBI Taxonomy" id="72228"/>
    <lineage>
        <taxon>Eukaryota</taxon>
        <taxon>Fungi</taxon>
        <taxon>Dikarya</taxon>
        <taxon>Ascomycota</taxon>
        <taxon>Pezizomycotina</taxon>
        <taxon>Sordariomycetes</taxon>
        <taxon>Hypocreomycetidae</taxon>
        <taxon>Hypocreales</taxon>
        <taxon>Ophiocordycipitaceae</taxon>
        <taxon>Ophiocordyceps</taxon>
    </lineage>
</organism>
<name>A0A8H4LUR7_9HYPO</name>
<reference evidence="5 6" key="1">
    <citation type="journal article" date="2020" name="Genome Biol. Evol.">
        <title>A new high-quality draft genome assembly of the Chinese cordyceps Ophiocordyceps sinensis.</title>
        <authorList>
            <person name="Shu R."/>
            <person name="Zhang J."/>
            <person name="Meng Q."/>
            <person name="Zhang H."/>
            <person name="Zhou G."/>
            <person name="Li M."/>
            <person name="Wu P."/>
            <person name="Zhao Y."/>
            <person name="Chen C."/>
            <person name="Qin Q."/>
        </authorList>
    </citation>
    <scope>NUCLEOTIDE SEQUENCE [LARGE SCALE GENOMIC DNA]</scope>
    <source>
        <strain evidence="5 6">IOZ07</strain>
    </source>
</reference>
<comment type="similarity">
    <text evidence="1">Belongs to the type-B carboxylesterase/lipase family.</text>
</comment>
<evidence type="ECO:0000256" key="1">
    <source>
        <dbReference type="ARBA" id="ARBA00005964"/>
    </source>
</evidence>
<protein>
    <recommendedName>
        <fullName evidence="4">Carboxylesterase type B domain-containing protein</fullName>
    </recommendedName>
</protein>
<dbReference type="Gene3D" id="3.40.50.1820">
    <property type="entry name" value="alpha/beta hydrolase"/>
    <property type="match status" value="1"/>
</dbReference>
<evidence type="ECO:0000313" key="6">
    <source>
        <dbReference type="Proteomes" id="UP000557566"/>
    </source>
</evidence>
<dbReference type="InterPro" id="IPR002018">
    <property type="entry name" value="CarbesteraseB"/>
</dbReference>
<dbReference type="OrthoDB" id="6846267at2759"/>
<gene>
    <name evidence="5" type="ORF">G6O67_007712</name>
</gene>
<feature type="region of interest" description="Disordered" evidence="3">
    <location>
        <begin position="121"/>
        <end position="163"/>
    </location>
</feature>
<dbReference type="InterPro" id="IPR029058">
    <property type="entry name" value="AB_hydrolase_fold"/>
</dbReference>
<dbReference type="InterPro" id="IPR050309">
    <property type="entry name" value="Type-B_Carboxylest/Lipase"/>
</dbReference>
<keyword evidence="2" id="KW-0378">Hydrolase</keyword>
<dbReference type="PANTHER" id="PTHR11559">
    <property type="entry name" value="CARBOXYLESTERASE"/>
    <property type="match status" value="1"/>
</dbReference>
<evidence type="ECO:0000256" key="2">
    <source>
        <dbReference type="ARBA" id="ARBA00022801"/>
    </source>
</evidence>
<dbReference type="PROSITE" id="PS00122">
    <property type="entry name" value="CARBOXYLESTERASE_B_1"/>
    <property type="match status" value="1"/>
</dbReference>
<dbReference type="Pfam" id="PF00135">
    <property type="entry name" value="COesterase"/>
    <property type="match status" value="1"/>
</dbReference>
<accession>A0A8H4LUR7</accession>
<feature type="compositionally biased region" description="Low complexity" evidence="3">
    <location>
        <begin position="151"/>
        <end position="160"/>
    </location>
</feature>
<dbReference type="Proteomes" id="UP000557566">
    <property type="component" value="Unassembled WGS sequence"/>
</dbReference>
<proteinExistence type="inferred from homology"/>
<feature type="compositionally biased region" description="Basic and acidic residues" evidence="3">
    <location>
        <begin position="123"/>
        <end position="136"/>
    </location>
</feature>
<dbReference type="InterPro" id="IPR019826">
    <property type="entry name" value="Carboxylesterase_B_AS"/>
</dbReference>
<sequence length="727" mass="77165">MLRVAAAGVDEAKALAEYLVVHGYNPTNPGGGGPRPSFYTRRTRRNRYLTRIQNGEAILPRELVPELALLALPSFGSSHRRCAVIRSVSLIHHKLLVRQPNLLSRKSQKTIDWLETNSHCKSKGLDEEGKGNDKEKKKTGRMGESGGQAASSSSSSSSSSTVRVTINGGGTIVGRHQPASADYPKALDLFYGMPYGEAARRFRPATAVCPPGPGATLRADVEGPTQPCPTAARGAHSETGLRLTIVRPSSSCSDEKGRLPVIVHVHGGAFNFGHPLERDLAAFVAWAPQDVLVVAIEYRLGALGFLRCDDDGTGLRPGNLGLEDQRLALAWVGRWVPAFGGRTGDVTLMGVSAGAHSVGHHILSPTPPPLPVAKAILESGSPTARSVLAAAHPRPLAHLASLRAHARGRPLDRLPLAELLDAAVMVWAEGAASACWPFQPVVDGPGGFIPEGPSRLWADLLAAGGAGRCGTSPRRPPAVVTGFCSHEGTQFVPQHAGTNADFVAFFRALIPALDDADVAALEALYPDPATSPLLRNPPAWPARRFGPQYRRLHEAYAHFAYVAPVLHTAHALSRAGARVYLYEFAAVALSGGPAAVPAAAHADHAPVVAHDMVHLRGRPGLEAVARAANARWAAFAAHPAGELDPNSWPVFVSPFDVAAAPRGADDDDVRHGRGKLLVFGRGNDEAAGGSDPGIPVQTRTLTPRELHQCRFWWDRMELSQGMGVRAG</sequence>
<keyword evidence="6" id="KW-1185">Reference proteome</keyword>
<feature type="domain" description="Carboxylesterase type B" evidence="4">
    <location>
        <begin position="163"/>
        <end position="649"/>
    </location>
</feature>
<dbReference type="EMBL" id="JAAVMX010000008">
    <property type="protein sequence ID" value="KAF4505799.1"/>
    <property type="molecule type" value="Genomic_DNA"/>
</dbReference>
<evidence type="ECO:0000256" key="3">
    <source>
        <dbReference type="SAM" id="MobiDB-lite"/>
    </source>
</evidence>